<organism evidence="6 7">
    <name type="scientific">Mesorhizobium plurifarium</name>
    <dbReference type="NCBI Taxonomy" id="69974"/>
    <lineage>
        <taxon>Bacteria</taxon>
        <taxon>Pseudomonadati</taxon>
        <taxon>Pseudomonadota</taxon>
        <taxon>Alphaproteobacteria</taxon>
        <taxon>Hyphomicrobiales</taxon>
        <taxon>Phyllobacteriaceae</taxon>
        <taxon>Mesorhizobium</taxon>
    </lineage>
</organism>
<evidence type="ECO:0000256" key="3">
    <source>
        <dbReference type="ARBA" id="ARBA00022989"/>
    </source>
</evidence>
<evidence type="ECO:0000313" key="6">
    <source>
        <dbReference type="EMBL" id="CDX62701.1"/>
    </source>
</evidence>
<accession>A0A0K2W6Z8</accession>
<dbReference type="PANTHER" id="PTHR43847:SF1">
    <property type="entry name" value="BLL3993 PROTEIN"/>
    <property type="match status" value="1"/>
</dbReference>
<evidence type="ECO:0000256" key="1">
    <source>
        <dbReference type="ARBA" id="ARBA00004127"/>
    </source>
</evidence>
<name>A0A0K2W6Z8_MESPL</name>
<gene>
    <name evidence="6" type="ORF">MPL1032_60179</name>
</gene>
<proteinExistence type="predicted"/>
<dbReference type="InterPro" id="IPR007318">
    <property type="entry name" value="Phopholipid_MeTrfase"/>
</dbReference>
<feature type="transmembrane region" description="Helical" evidence="5">
    <location>
        <begin position="37"/>
        <end position="60"/>
    </location>
</feature>
<dbReference type="PANTHER" id="PTHR43847">
    <property type="entry name" value="BLL3993 PROTEIN"/>
    <property type="match status" value="1"/>
</dbReference>
<keyword evidence="2 5" id="KW-0812">Transmembrane</keyword>
<dbReference type="Gene3D" id="1.20.120.1630">
    <property type="match status" value="1"/>
</dbReference>
<evidence type="ECO:0000256" key="4">
    <source>
        <dbReference type="ARBA" id="ARBA00023136"/>
    </source>
</evidence>
<evidence type="ECO:0000313" key="7">
    <source>
        <dbReference type="Proteomes" id="UP000182888"/>
    </source>
</evidence>
<dbReference type="AlphaFoldDB" id="A0A0K2W6Z8"/>
<dbReference type="InterPro" id="IPR052527">
    <property type="entry name" value="Metal_cation-efflux_comp"/>
</dbReference>
<keyword evidence="3 5" id="KW-1133">Transmembrane helix</keyword>
<dbReference type="EMBL" id="CCND01000049">
    <property type="protein sequence ID" value="CDX62701.1"/>
    <property type="molecule type" value="Genomic_DNA"/>
</dbReference>
<evidence type="ECO:0000256" key="5">
    <source>
        <dbReference type="SAM" id="Phobius"/>
    </source>
</evidence>
<feature type="transmembrane region" description="Helical" evidence="5">
    <location>
        <begin position="66"/>
        <end position="85"/>
    </location>
</feature>
<feature type="transmembrane region" description="Helical" evidence="5">
    <location>
        <begin position="122"/>
        <end position="150"/>
    </location>
</feature>
<keyword evidence="4 5" id="KW-0472">Membrane</keyword>
<dbReference type="GO" id="GO:0032259">
    <property type="term" value="P:methylation"/>
    <property type="evidence" value="ECO:0007669"/>
    <property type="project" value="UniProtKB-KW"/>
</dbReference>
<reference evidence="7" key="1">
    <citation type="submission" date="2014-08" db="EMBL/GenBank/DDBJ databases">
        <authorList>
            <person name="Edwards T."/>
        </authorList>
    </citation>
    <scope>NUCLEOTIDE SEQUENCE [LARGE SCALE GENOMIC DNA]</scope>
</reference>
<keyword evidence="6" id="KW-0489">Methyltransferase</keyword>
<dbReference type="GO" id="GO:0012505">
    <property type="term" value="C:endomembrane system"/>
    <property type="evidence" value="ECO:0007669"/>
    <property type="project" value="UniProtKB-SubCell"/>
</dbReference>
<sequence>MGFIWFIYAAWLLLVIYLTVRSIGVKRDAEPHLLQSFGLMFAMIAAFLLPHLPLFAFVNFAPVNAVLSGIGAVLTVAGMLLLVWARQTLGRNWSQTVSVKQEPELVTSGPYRRLRHPMYTGGLLACIGSAIVVGGPFVFLLVLLGAIFIWRVGAEDRLLARQFPDEFPAYARRTNALVPFVW</sequence>
<dbReference type="Pfam" id="PF04191">
    <property type="entry name" value="PEMT"/>
    <property type="match status" value="1"/>
</dbReference>
<dbReference type="GO" id="GO:0008168">
    <property type="term" value="F:methyltransferase activity"/>
    <property type="evidence" value="ECO:0007669"/>
    <property type="project" value="UniProtKB-KW"/>
</dbReference>
<feature type="transmembrane region" description="Helical" evidence="5">
    <location>
        <begin position="6"/>
        <end position="25"/>
    </location>
</feature>
<dbReference type="Proteomes" id="UP000182888">
    <property type="component" value="Unassembled WGS sequence"/>
</dbReference>
<comment type="subcellular location">
    <subcellularLocation>
        <location evidence="1">Endomembrane system</location>
        <topology evidence="1">Multi-pass membrane protein</topology>
    </subcellularLocation>
</comment>
<keyword evidence="6" id="KW-0808">Transferase</keyword>
<evidence type="ECO:0000256" key="2">
    <source>
        <dbReference type="ARBA" id="ARBA00022692"/>
    </source>
</evidence>
<protein>
    <submittedName>
        <fullName evidence="6">Isoprenylcysteine carboxyl methyltransferase</fullName>
    </submittedName>
</protein>